<comment type="caution">
    <text evidence="2">The sequence shown here is derived from an EMBL/GenBank/DDBJ whole genome shotgun (WGS) entry which is preliminary data.</text>
</comment>
<feature type="transmembrane region" description="Helical" evidence="1">
    <location>
        <begin position="63"/>
        <end position="81"/>
    </location>
</feature>
<dbReference type="PATRIC" id="fig|47311.3.peg.1847"/>
<proteinExistence type="predicted"/>
<keyword evidence="3" id="KW-1185">Reference proteome</keyword>
<dbReference type="Proteomes" id="UP000077275">
    <property type="component" value="Unassembled WGS sequence"/>
</dbReference>
<feature type="transmembrane region" description="Helical" evidence="1">
    <location>
        <begin position="183"/>
        <end position="204"/>
    </location>
</feature>
<name>A0A166D2J7_9EURY</name>
<feature type="transmembrane region" description="Helical" evidence="1">
    <location>
        <begin position="132"/>
        <end position="163"/>
    </location>
</feature>
<keyword evidence="1" id="KW-1133">Transmembrane helix</keyword>
<feature type="transmembrane region" description="Helical" evidence="1">
    <location>
        <begin position="35"/>
        <end position="56"/>
    </location>
</feature>
<sequence length="240" mass="27706">MDNKYIFLSFLIFFTLLGLIVSTVGFGVVINLLDIFILFIIAITWCFIWLVSEYLLDKKFKNFFIPLTAVSLISGFIVLLIENNNFYNIETHLVFGLLYFLSMSIIFIVYVVYPLVELLLGEYGTKIQRIIIVLLLFSSMLCVYYSSLTIDFLFYALYLAIFLNSTSKSSQMNPDCYPIVSTSYIINLTLIILLLTILMIISLFKYGDWGMPLELVLSYVFAIALVLSSFVYKKENNFLF</sequence>
<evidence type="ECO:0000313" key="2">
    <source>
        <dbReference type="EMBL" id="KZX15142.1"/>
    </source>
</evidence>
<keyword evidence="1" id="KW-0472">Membrane</keyword>
<evidence type="ECO:0000313" key="3">
    <source>
        <dbReference type="Proteomes" id="UP000077275"/>
    </source>
</evidence>
<dbReference type="STRING" id="47311.MBCUT_17020"/>
<feature type="transmembrane region" description="Helical" evidence="1">
    <location>
        <begin position="216"/>
        <end position="232"/>
    </location>
</feature>
<dbReference type="EMBL" id="LWMW01000128">
    <property type="protein sequence ID" value="KZX15142.1"/>
    <property type="molecule type" value="Genomic_DNA"/>
</dbReference>
<protein>
    <submittedName>
        <fullName evidence="2">Uncharacterized protein</fullName>
    </submittedName>
</protein>
<keyword evidence="1" id="KW-0812">Transmembrane</keyword>
<dbReference type="AlphaFoldDB" id="A0A166D2J7"/>
<accession>A0A166D2J7</accession>
<organism evidence="2 3">
    <name type="scientific">Methanobrevibacter cuticularis</name>
    <dbReference type="NCBI Taxonomy" id="47311"/>
    <lineage>
        <taxon>Archaea</taxon>
        <taxon>Methanobacteriati</taxon>
        <taxon>Methanobacteriota</taxon>
        <taxon>Methanomada group</taxon>
        <taxon>Methanobacteria</taxon>
        <taxon>Methanobacteriales</taxon>
        <taxon>Methanobacteriaceae</taxon>
        <taxon>Methanobrevibacter</taxon>
    </lineage>
</organism>
<feature type="transmembrane region" description="Helical" evidence="1">
    <location>
        <begin position="93"/>
        <end position="120"/>
    </location>
</feature>
<gene>
    <name evidence="2" type="ORF">MBCUT_17020</name>
</gene>
<dbReference type="RefSeq" id="WP_067260248.1">
    <property type="nucleotide sequence ID" value="NZ_LWMW01000128.1"/>
</dbReference>
<evidence type="ECO:0000256" key="1">
    <source>
        <dbReference type="SAM" id="Phobius"/>
    </source>
</evidence>
<feature type="transmembrane region" description="Helical" evidence="1">
    <location>
        <begin position="7"/>
        <end position="29"/>
    </location>
</feature>
<reference evidence="2 3" key="1">
    <citation type="submission" date="2016-04" db="EMBL/GenBank/DDBJ databases">
        <title>Genome sequence of Methanobrevibacter cuticularis DSM 11139.</title>
        <authorList>
            <person name="Poehlein A."/>
            <person name="Seedorf H."/>
            <person name="Daniel R."/>
        </authorList>
    </citation>
    <scope>NUCLEOTIDE SEQUENCE [LARGE SCALE GENOMIC DNA]</scope>
    <source>
        <strain evidence="2 3">DSM 11139</strain>
    </source>
</reference>